<keyword evidence="1" id="KW-0540">Nuclease</keyword>
<dbReference type="Proteomes" id="UP000762253">
    <property type="component" value="Unassembled WGS sequence"/>
</dbReference>
<comment type="caution">
    <text evidence="1">The sequence shown here is derived from an EMBL/GenBank/DDBJ whole genome shotgun (WGS) entry which is preliminary data.</text>
</comment>
<dbReference type="RefSeq" id="WP_169267072.1">
    <property type="nucleotide sequence ID" value="NZ_QMEC01000105.1"/>
</dbReference>
<reference evidence="1 2" key="1">
    <citation type="submission" date="2018-06" db="EMBL/GenBank/DDBJ databases">
        <title>Comparative genomics of Brasilonema spp. strains.</title>
        <authorList>
            <person name="Alvarenga D.O."/>
            <person name="Fiore M.F."/>
            <person name="Varani A.M."/>
        </authorList>
    </citation>
    <scope>NUCLEOTIDE SEQUENCE [LARGE SCALE GENOMIC DNA]</scope>
    <source>
        <strain evidence="1 2">UFV-OR1</strain>
    </source>
</reference>
<accession>A0ABX1MF33</accession>
<name>A0ABX1MF33_9CYAN</name>
<proteinExistence type="predicted"/>
<evidence type="ECO:0000313" key="1">
    <source>
        <dbReference type="EMBL" id="NMF65504.1"/>
    </source>
</evidence>
<protein>
    <submittedName>
        <fullName evidence="1">Restriction endonuclease subunit R</fullName>
    </submittedName>
</protein>
<evidence type="ECO:0000313" key="2">
    <source>
        <dbReference type="Proteomes" id="UP000762253"/>
    </source>
</evidence>
<dbReference type="GO" id="GO:0004519">
    <property type="term" value="F:endonuclease activity"/>
    <property type="evidence" value="ECO:0007669"/>
    <property type="project" value="UniProtKB-KW"/>
</dbReference>
<sequence>MPITVEPSSLSLNDVHSLLKLQEEPIGLFTDFLTLDPLTNFEQQDLLKIRNDLRRYLAAGKISEGLVKFLTLAPLMRAAGFYDIPIRLTMEDVIAIAIEDEDTSIRGRMDILAVNNAQALTAPPFWILVIETKNSSVDVFEGLPQLLTYAFKSLEQQTSVWGLVTNGRNYLFVYLRQGNPPVYQLMPEVSLINTDESIQLLQVMKAICQLENFQGGKNE</sequence>
<dbReference type="EMBL" id="QMEC01000105">
    <property type="protein sequence ID" value="NMF65504.1"/>
    <property type="molecule type" value="Genomic_DNA"/>
</dbReference>
<gene>
    <name evidence="1" type="ORF">DP115_23200</name>
</gene>
<keyword evidence="2" id="KW-1185">Reference proteome</keyword>
<organism evidence="1 2">
    <name type="scientific">Brasilonema octagenarum UFV-OR1</name>
    <dbReference type="NCBI Taxonomy" id="417115"/>
    <lineage>
        <taxon>Bacteria</taxon>
        <taxon>Bacillati</taxon>
        <taxon>Cyanobacteriota</taxon>
        <taxon>Cyanophyceae</taxon>
        <taxon>Nostocales</taxon>
        <taxon>Scytonemataceae</taxon>
        <taxon>Brasilonema</taxon>
        <taxon>Octagenarum group</taxon>
    </lineage>
</organism>
<keyword evidence="1" id="KW-0255">Endonuclease</keyword>
<keyword evidence="1" id="KW-0378">Hydrolase</keyword>